<keyword evidence="3" id="KW-0378">Hydrolase</keyword>
<name>A0A7W7YTF8_9HYPH</name>
<gene>
    <name evidence="5" type="ORF">HNQ66_001322</name>
</gene>
<evidence type="ECO:0000256" key="3">
    <source>
        <dbReference type="ARBA" id="ARBA00022801"/>
    </source>
</evidence>
<dbReference type="GO" id="GO:0008233">
    <property type="term" value="F:peptidase activity"/>
    <property type="evidence" value="ECO:0007669"/>
    <property type="project" value="UniProtKB-KW"/>
</dbReference>
<comment type="caution">
    <text evidence="5">The sequence shown here is derived from an EMBL/GenBank/DDBJ whole genome shotgun (WGS) entry which is preliminary data.</text>
</comment>
<keyword evidence="1" id="KW-1188">Viral release from host cell</keyword>
<dbReference type="InterPro" id="IPR054613">
    <property type="entry name" value="Peptidase_S78_dom"/>
</dbReference>
<reference evidence="5 6" key="1">
    <citation type="submission" date="2020-08" db="EMBL/GenBank/DDBJ databases">
        <title>Genomic Encyclopedia of Type Strains, Phase IV (KMG-IV): sequencing the most valuable type-strain genomes for metagenomic binning, comparative biology and taxonomic classification.</title>
        <authorList>
            <person name="Goeker M."/>
        </authorList>
    </citation>
    <scope>NUCLEOTIDE SEQUENCE [LARGE SCALE GENOMIC DNA]</scope>
    <source>
        <strain evidence="5 6">DSM 21319</strain>
    </source>
</reference>
<accession>A0A7W7YTF8</accession>
<dbReference type="Proteomes" id="UP000535406">
    <property type="component" value="Unassembled WGS sequence"/>
</dbReference>
<dbReference type="EMBL" id="JACHIK010000003">
    <property type="protein sequence ID" value="MBB5041939.1"/>
    <property type="molecule type" value="Genomic_DNA"/>
</dbReference>
<evidence type="ECO:0000256" key="2">
    <source>
        <dbReference type="ARBA" id="ARBA00022670"/>
    </source>
</evidence>
<dbReference type="NCBIfam" id="TIGR01543">
    <property type="entry name" value="proheadase_HK97"/>
    <property type="match status" value="1"/>
</dbReference>
<keyword evidence="2" id="KW-0645">Protease</keyword>
<evidence type="ECO:0000313" key="5">
    <source>
        <dbReference type="EMBL" id="MBB5041939.1"/>
    </source>
</evidence>
<dbReference type="AlphaFoldDB" id="A0A7W7YTF8"/>
<evidence type="ECO:0000313" key="6">
    <source>
        <dbReference type="Proteomes" id="UP000535406"/>
    </source>
</evidence>
<feature type="domain" description="Prohead serine protease" evidence="4">
    <location>
        <begin position="13"/>
        <end position="161"/>
    </location>
</feature>
<dbReference type="RefSeq" id="WP_184142060.1">
    <property type="nucleotide sequence ID" value="NZ_JACHIK010000003.1"/>
</dbReference>
<evidence type="ECO:0000259" key="4">
    <source>
        <dbReference type="Pfam" id="PF04586"/>
    </source>
</evidence>
<dbReference type="InterPro" id="IPR006433">
    <property type="entry name" value="Prohead_protease"/>
</dbReference>
<keyword evidence="6" id="KW-1185">Reference proteome</keyword>
<dbReference type="GO" id="GO:0006508">
    <property type="term" value="P:proteolysis"/>
    <property type="evidence" value="ECO:0007669"/>
    <property type="project" value="UniProtKB-KW"/>
</dbReference>
<sequence>MIDIERRSAGLGLEVRADNDKRTLVGYAAVFERLTNIGSYFQEKLSPGAFSDALDGDVRALVDHDPGRVVGRTKSGTLRLSEDGVGLRVEIDVPNTSDGNDLWELVSRGDISGMSFGFRVKKETWDETVSPPMRTIEKVELHEVSAVAWPAYEDTTIGVRSLEAFRAGAEDATAVEQRKAENRAAAERRIAEKRAAMEQKFRGIQSQSDGQGAS</sequence>
<proteinExistence type="predicted"/>
<evidence type="ECO:0000256" key="1">
    <source>
        <dbReference type="ARBA" id="ARBA00022612"/>
    </source>
</evidence>
<organism evidence="5 6">
    <name type="scientific">Shinella fusca</name>
    <dbReference type="NCBI Taxonomy" id="544480"/>
    <lineage>
        <taxon>Bacteria</taxon>
        <taxon>Pseudomonadati</taxon>
        <taxon>Pseudomonadota</taxon>
        <taxon>Alphaproteobacteria</taxon>
        <taxon>Hyphomicrobiales</taxon>
        <taxon>Rhizobiaceae</taxon>
        <taxon>Shinella</taxon>
    </lineage>
</organism>
<protein>
    <recommendedName>
        <fullName evidence="4">Prohead serine protease domain-containing protein</fullName>
    </recommendedName>
</protein>
<dbReference type="Pfam" id="PF04586">
    <property type="entry name" value="Peptidase_S78"/>
    <property type="match status" value="1"/>
</dbReference>